<keyword evidence="5" id="KW-1185">Reference proteome</keyword>
<dbReference type="InterPro" id="IPR054217">
    <property type="entry name" value="DUF6937"/>
</dbReference>
<keyword evidence="1" id="KW-0812">Transmembrane</keyword>
<dbReference type="InterPro" id="IPR054218">
    <property type="entry name" value="DUF6938"/>
</dbReference>
<organism evidence="4 5">
    <name type="scientific">Ectocarpus siliculosus</name>
    <name type="common">Brown alga</name>
    <name type="synonym">Conferva siliculosa</name>
    <dbReference type="NCBI Taxonomy" id="2880"/>
    <lineage>
        <taxon>Eukaryota</taxon>
        <taxon>Sar</taxon>
        <taxon>Stramenopiles</taxon>
        <taxon>Ochrophyta</taxon>
        <taxon>PX clade</taxon>
        <taxon>Phaeophyceae</taxon>
        <taxon>Ectocarpales</taxon>
        <taxon>Ectocarpaceae</taxon>
        <taxon>Ectocarpus</taxon>
    </lineage>
</organism>
<reference evidence="4 5" key="1">
    <citation type="journal article" date="2010" name="Nature">
        <title>The Ectocarpus genome and the independent evolution of multicellularity in brown algae.</title>
        <authorList>
            <person name="Cock J.M."/>
            <person name="Sterck L."/>
            <person name="Rouze P."/>
            <person name="Scornet D."/>
            <person name="Allen A.E."/>
            <person name="Amoutzias G."/>
            <person name="Anthouard V."/>
            <person name="Artiguenave F."/>
            <person name="Aury J.M."/>
            <person name="Badger J.H."/>
            <person name="Beszteri B."/>
            <person name="Billiau K."/>
            <person name="Bonnet E."/>
            <person name="Bothwell J.H."/>
            <person name="Bowler C."/>
            <person name="Boyen C."/>
            <person name="Brownlee C."/>
            <person name="Carrano C.J."/>
            <person name="Charrier B."/>
            <person name="Cho G.Y."/>
            <person name="Coelho S.M."/>
            <person name="Collen J."/>
            <person name="Corre E."/>
            <person name="Da Silva C."/>
            <person name="Delage L."/>
            <person name="Delaroque N."/>
            <person name="Dittami S.M."/>
            <person name="Doulbeau S."/>
            <person name="Elias M."/>
            <person name="Farnham G."/>
            <person name="Gachon C.M."/>
            <person name="Gschloessl B."/>
            <person name="Heesch S."/>
            <person name="Jabbari K."/>
            <person name="Jubin C."/>
            <person name="Kawai H."/>
            <person name="Kimura K."/>
            <person name="Kloareg B."/>
            <person name="Kupper F.C."/>
            <person name="Lang D."/>
            <person name="Le Bail A."/>
            <person name="Leblanc C."/>
            <person name="Lerouge P."/>
            <person name="Lohr M."/>
            <person name="Lopez P.J."/>
            <person name="Martens C."/>
            <person name="Maumus F."/>
            <person name="Michel G."/>
            <person name="Miranda-Saavedra D."/>
            <person name="Morales J."/>
            <person name="Moreau H."/>
            <person name="Motomura T."/>
            <person name="Nagasato C."/>
            <person name="Napoli C.A."/>
            <person name="Nelson D.R."/>
            <person name="Nyvall-Collen P."/>
            <person name="Peters A.F."/>
            <person name="Pommier C."/>
            <person name="Potin P."/>
            <person name="Poulain J."/>
            <person name="Quesneville H."/>
            <person name="Read B."/>
            <person name="Rensing S.A."/>
            <person name="Ritter A."/>
            <person name="Rousvoal S."/>
            <person name="Samanta M."/>
            <person name="Samson G."/>
            <person name="Schroeder D.C."/>
            <person name="Segurens B."/>
            <person name="Strittmatter M."/>
            <person name="Tonon T."/>
            <person name="Tregear J.W."/>
            <person name="Valentin K."/>
            <person name="von Dassow P."/>
            <person name="Yamagishi T."/>
            <person name="Van de Peer Y."/>
            <person name="Wincker P."/>
        </authorList>
    </citation>
    <scope>NUCLEOTIDE SEQUENCE [LARGE SCALE GENOMIC DNA]</scope>
    <source>
        <strain evidence="5">Ec32 / CCAP1310/4</strain>
    </source>
</reference>
<dbReference type="AlphaFoldDB" id="D7FY27"/>
<keyword evidence="1" id="KW-1133">Transmembrane helix</keyword>
<feature type="domain" description="DUF6937" evidence="2">
    <location>
        <begin position="158"/>
        <end position="313"/>
    </location>
</feature>
<name>D7FY27_ECTSI</name>
<accession>D7FY27</accession>
<feature type="transmembrane region" description="Helical" evidence="1">
    <location>
        <begin position="31"/>
        <end position="56"/>
    </location>
</feature>
<dbReference type="Pfam" id="PF22053">
    <property type="entry name" value="DUF6938"/>
    <property type="match status" value="1"/>
</dbReference>
<dbReference type="OrthoDB" id="429012at2759"/>
<evidence type="ECO:0000259" key="3">
    <source>
        <dbReference type="Pfam" id="PF22053"/>
    </source>
</evidence>
<dbReference type="InParanoid" id="D7FY27"/>
<proteinExistence type="predicted"/>
<sequence length="582" mass="62535">MTSAPVLPQFLLLAGTAVVTCAPALWSYGGITGTALIAAVVVQAVVFATVVFIMYLSWAYGAMMSRNSLNVDTYTGKQPSFKDRVGVAFTHWMAAGLGAASSRHTPSDPVPLEAMPSSFVDKLKVNHDSTSAAAISLRGGAAGGGGTPRLAIRSSRGGTIFVGTIRMGFGHHRIAYAASSWGLDAGMGTYFHDLLNIKSREAGIIKKADGLYSYCSRLASELGGVAEKMWGAMTLSGDENSLRNSWQMAEELKPLMMELDKDVPVITSHSLVGMTAVACGFKHVINLVIDNWAQWFVVVPGAINLVQGPSNYEALLRMGVPPDQVRLAGHWVPKGVHETIDQDCRSRIARASSGVSARRLLVPVGGAGAQRKFVSGFVRNLVEPLKDGRVRLLLNAGDHASMQKSLKKCLEELGIGFKVISDFDEMKALIARLHLSIEEGEDDDSGAFMKRVLAAEEGLPPVIMFAFDDYFPAVAATDLLVPVADILCCKPSELAFYPLPKLMIRRVGDHEAHSATRAAEIGDGTPEVRTLESAAHYVEMLCSKERPDLFVSMNQQIIKNLSIGIYDGCKVAVELAAELAKL</sequence>
<feature type="domain" description="DUF6938" evidence="3">
    <location>
        <begin position="320"/>
        <end position="576"/>
    </location>
</feature>
<dbReference type="EMBL" id="FN649760">
    <property type="protein sequence ID" value="CBJ32440.1"/>
    <property type="molecule type" value="Genomic_DNA"/>
</dbReference>
<dbReference type="eggNOG" id="ENOG502QRM2">
    <property type="taxonomic scope" value="Eukaryota"/>
</dbReference>
<dbReference type="Pfam" id="PF22052">
    <property type="entry name" value="DUF6937"/>
    <property type="match status" value="1"/>
</dbReference>
<evidence type="ECO:0000256" key="1">
    <source>
        <dbReference type="SAM" id="Phobius"/>
    </source>
</evidence>
<gene>
    <name evidence="4" type="ORF">Esi_0339_0009</name>
</gene>
<protein>
    <submittedName>
        <fullName evidence="4">Uncharacterized protein</fullName>
    </submittedName>
</protein>
<keyword evidence="1" id="KW-0472">Membrane</keyword>
<evidence type="ECO:0000313" key="5">
    <source>
        <dbReference type="Proteomes" id="UP000002630"/>
    </source>
</evidence>
<evidence type="ECO:0000313" key="4">
    <source>
        <dbReference type="EMBL" id="CBJ32440.1"/>
    </source>
</evidence>
<evidence type="ECO:0000259" key="2">
    <source>
        <dbReference type="Pfam" id="PF22052"/>
    </source>
</evidence>
<dbReference type="Proteomes" id="UP000002630">
    <property type="component" value="Unassembled WGS sequence"/>
</dbReference>